<keyword evidence="4" id="KW-1185">Reference proteome</keyword>
<keyword evidence="1" id="KW-0472">Membrane</keyword>
<keyword evidence="1" id="KW-1133">Transmembrane helix</keyword>
<dbReference type="EMBL" id="MCFK01007121">
    <property type="protein sequence ID" value="RKF57898.1"/>
    <property type="molecule type" value="Genomic_DNA"/>
</dbReference>
<evidence type="ECO:0000259" key="2">
    <source>
        <dbReference type="SMART" id="SM00672"/>
    </source>
</evidence>
<dbReference type="AlphaFoldDB" id="A0A420HKC9"/>
<comment type="caution">
    <text evidence="3">The sequence shown here is derived from an EMBL/GenBank/DDBJ whole genome shotgun (WGS) entry which is preliminary data.</text>
</comment>
<keyword evidence="3" id="KW-0808">Transferase</keyword>
<proteinExistence type="predicted"/>
<evidence type="ECO:0000313" key="4">
    <source>
        <dbReference type="Proteomes" id="UP000286134"/>
    </source>
</evidence>
<protein>
    <submittedName>
        <fullName evidence="3">Beta-1,2-xylosyltransferase 1</fullName>
    </submittedName>
</protein>
<dbReference type="InterPro" id="IPR006598">
    <property type="entry name" value="CAP10"/>
</dbReference>
<accession>A0A420HKC9</accession>
<sequence length="644" mass="74964">MQIGYAHRRSASILPVEQYYRDSPLEIENNQNKLSSISTAFLKTKRILRSRQRLVVVYIILIFTIWIFYTRSSMRSLSVWLSRPESVDLKPPFDSPEALHMSQQNSTHPIWKLVQENQLKWETLLSRQSQSLSKAVSEYRKRYGIPPPPNFDKWYEFARARNVQLIDEFDNIQEMLTPFWGLKPATIRARAREAIGFDSNNLIGALIRNGELKKIAGGGEWQMNATAYMMKGFVNYLPDMDLAFNIHDEPRVLVPHDDLSRLVLIANNVSKPAANATHQPKNAWSERPIGLGDGSRFENVRRTRFNVFAHQPTWTHARMSCSPSSPSRMLEDGPKMDNISTYATEYLGFVFNQTAFSDICYSPSLSETYGFFDRPNAFNVAHDLMPVFSQSKISSFNDILYPSPWYWSGKVPYEDSLDLPWTKKKDQIYWRGSTTGGFSRDGSWRRQHRQHLVQKINSNGKAKILVNRGNETGDDWQVKEIPRGEYRELFDVHFSHVGQCDPGDCDAQKEFFGIKKQAKQNDAWKYKYLIDIDGNAFSGRFYAFLKSRSLVYKLAIFREWHEQWLKPWVHYIPMTLIGEEWVELVRWFAGEGLGKKEAKRIALQGREYANKMLRNEDLEVWFFRLLLEYGRIVDDNRESIGYVA</sequence>
<feature type="transmembrane region" description="Helical" evidence="1">
    <location>
        <begin position="53"/>
        <end position="69"/>
    </location>
</feature>
<keyword evidence="1" id="KW-0812">Transmembrane</keyword>
<evidence type="ECO:0000256" key="1">
    <source>
        <dbReference type="SAM" id="Phobius"/>
    </source>
</evidence>
<dbReference type="PANTHER" id="PTHR12203">
    <property type="entry name" value="KDEL LYS-ASP-GLU-LEU CONTAINING - RELATED"/>
    <property type="match status" value="1"/>
</dbReference>
<gene>
    <name evidence="3" type="ORF">OnM2_071009</name>
</gene>
<evidence type="ECO:0000313" key="3">
    <source>
        <dbReference type="EMBL" id="RKF57898.1"/>
    </source>
</evidence>
<name>A0A420HKC9_9PEZI</name>
<dbReference type="SMART" id="SM00672">
    <property type="entry name" value="CAP10"/>
    <property type="match status" value="1"/>
</dbReference>
<dbReference type="InterPro" id="IPR051091">
    <property type="entry name" value="O-Glucosyltr/Glycosyltrsf_90"/>
</dbReference>
<dbReference type="PANTHER" id="PTHR12203:SF104">
    <property type="entry name" value="PROTEIN CAP1, PUTATIVE (AFU_ORTHOLOGUE AFUA_1G05595)-RELATED"/>
    <property type="match status" value="1"/>
</dbReference>
<feature type="domain" description="Glycosyl transferase CAP10" evidence="2">
    <location>
        <begin position="343"/>
        <end position="636"/>
    </location>
</feature>
<dbReference type="Pfam" id="PF05686">
    <property type="entry name" value="Glyco_transf_90"/>
    <property type="match status" value="1"/>
</dbReference>
<dbReference type="GO" id="GO:0016740">
    <property type="term" value="F:transferase activity"/>
    <property type="evidence" value="ECO:0007669"/>
    <property type="project" value="UniProtKB-KW"/>
</dbReference>
<reference evidence="3 4" key="1">
    <citation type="journal article" date="2018" name="BMC Genomics">
        <title>Comparative genome analyses reveal sequence features reflecting distinct modes of host-adaptation between dicot and monocot powdery mildew.</title>
        <authorList>
            <person name="Wu Y."/>
            <person name="Ma X."/>
            <person name="Pan Z."/>
            <person name="Kale S.D."/>
            <person name="Song Y."/>
            <person name="King H."/>
            <person name="Zhang Q."/>
            <person name="Presley C."/>
            <person name="Deng X."/>
            <person name="Wei C.I."/>
            <person name="Xiao S."/>
        </authorList>
    </citation>
    <scope>NUCLEOTIDE SEQUENCE [LARGE SCALE GENOMIC DNA]</scope>
    <source>
        <strain evidence="3">UMSG2</strain>
    </source>
</reference>
<organism evidence="3 4">
    <name type="scientific">Erysiphe neolycopersici</name>
    <dbReference type="NCBI Taxonomy" id="212602"/>
    <lineage>
        <taxon>Eukaryota</taxon>
        <taxon>Fungi</taxon>
        <taxon>Dikarya</taxon>
        <taxon>Ascomycota</taxon>
        <taxon>Pezizomycotina</taxon>
        <taxon>Leotiomycetes</taxon>
        <taxon>Erysiphales</taxon>
        <taxon>Erysiphaceae</taxon>
        <taxon>Erysiphe</taxon>
    </lineage>
</organism>
<dbReference type="Proteomes" id="UP000286134">
    <property type="component" value="Unassembled WGS sequence"/>
</dbReference>
<dbReference type="OrthoDB" id="541052at2759"/>